<name>A0A1I4AML1_9HYPH</name>
<dbReference type="OrthoDB" id="8098226at2"/>
<evidence type="ECO:0008006" key="4">
    <source>
        <dbReference type="Google" id="ProtNLM"/>
    </source>
</evidence>
<dbReference type="AlphaFoldDB" id="A0A1I4AML1"/>
<organism evidence="2 3">
    <name type="scientific">Neomesorhizobium albiziae</name>
    <dbReference type="NCBI Taxonomy" id="335020"/>
    <lineage>
        <taxon>Bacteria</taxon>
        <taxon>Pseudomonadati</taxon>
        <taxon>Pseudomonadota</taxon>
        <taxon>Alphaproteobacteria</taxon>
        <taxon>Hyphomicrobiales</taxon>
        <taxon>Phyllobacteriaceae</taxon>
        <taxon>Neomesorhizobium</taxon>
    </lineage>
</organism>
<dbReference type="RefSeq" id="WP_149760978.1">
    <property type="nucleotide sequence ID" value="NZ_BSPE01000048.1"/>
</dbReference>
<feature type="signal peptide" evidence="1">
    <location>
        <begin position="1"/>
        <end position="28"/>
    </location>
</feature>
<dbReference type="EMBL" id="FOSL01000008">
    <property type="protein sequence ID" value="SFK57748.1"/>
    <property type="molecule type" value="Genomic_DNA"/>
</dbReference>
<reference evidence="2 3" key="1">
    <citation type="submission" date="2016-10" db="EMBL/GenBank/DDBJ databases">
        <authorList>
            <person name="Varghese N."/>
            <person name="Submissions S."/>
        </authorList>
    </citation>
    <scope>NUCLEOTIDE SEQUENCE [LARGE SCALE GENOMIC DNA]</scope>
    <source>
        <strain evidence="2 3">DSM 21822</strain>
    </source>
</reference>
<keyword evidence="1" id="KW-0732">Signal</keyword>
<protein>
    <recommendedName>
        <fullName evidence="4">DUF4189 domain-containing protein</fullName>
    </recommendedName>
</protein>
<feature type="chain" id="PRO_5009302511" description="DUF4189 domain-containing protein" evidence="1">
    <location>
        <begin position="29"/>
        <end position="123"/>
    </location>
</feature>
<accession>A0A1I4AML1</accession>
<dbReference type="Proteomes" id="UP000323300">
    <property type="component" value="Unassembled WGS sequence"/>
</dbReference>
<proteinExistence type="predicted"/>
<keyword evidence="3" id="KW-1185">Reference proteome</keyword>
<evidence type="ECO:0000313" key="2">
    <source>
        <dbReference type="EMBL" id="SFK57748.1"/>
    </source>
</evidence>
<evidence type="ECO:0000256" key="1">
    <source>
        <dbReference type="SAM" id="SignalP"/>
    </source>
</evidence>
<sequence>MGLKYVRPAIASMLAGMMLVATPGAGMAESLAGKIGNKRYPVQFTPGMTGPCQKVYKDYIAAPGHSAYAQTPLRDGVEAFFCGRAFNAPSQKAAEERALENCRSVGKKYKVKIAGACAVYVSK</sequence>
<gene>
    <name evidence="2" type="ORF">SAMN04488498_108174</name>
</gene>
<evidence type="ECO:0000313" key="3">
    <source>
        <dbReference type="Proteomes" id="UP000323300"/>
    </source>
</evidence>